<feature type="region of interest" description="Disordered" evidence="1">
    <location>
        <begin position="233"/>
        <end position="252"/>
    </location>
</feature>
<dbReference type="InterPro" id="IPR013761">
    <property type="entry name" value="SAM/pointed_sf"/>
</dbReference>
<feature type="domain" description="Kinase suppressor RAS 1 N-terminal helical hairpin" evidence="3">
    <location>
        <begin position="23"/>
        <end position="74"/>
    </location>
</feature>
<comment type="caution">
    <text evidence="4">The sequence shown here is derived from an EMBL/GenBank/DDBJ whole genome shotgun (WGS) entry which is preliminary data.</text>
</comment>
<evidence type="ECO:0000256" key="1">
    <source>
        <dbReference type="SAM" id="MobiDB-lite"/>
    </source>
</evidence>
<evidence type="ECO:0000259" key="2">
    <source>
        <dbReference type="Pfam" id="PF13543"/>
    </source>
</evidence>
<feature type="domain" description="Kinase suppressor of RAS SAM-like" evidence="2">
    <location>
        <begin position="85"/>
        <end position="147"/>
    </location>
</feature>
<organism evidence="4 5">
    <name type="scientific">Ignelater luminosus</name>
    <name type="common">Cucubano</name>
    <name type="synonym">Pyrophorus luminosus</name>
    <dbReference type="NCBI Taxonomy" id="2038154"/>
    <lineage>
        <taxon>Eukaryota</taxon>
        <taxon>Metazoa</taxon>
        <taxon>Ecdysozoa</taxon>
        <taxon>Arthropoda</taxon>
        <taxon>Hexapoda</taxon>
        <taxon>Insecta</taxon>
        <taxon>Pterygota</taxon>
        <taxon>Neoptera</taxon>
        <taxon>Endopterygota</taxon>
        <taxon>Coleoptera</taxon>
        <taxon>Polyphaga</taxon>
        <taxon>Elateriformia</taxon>
        <taxon>Elateroidea</taxon>
        <taxon>Elateridae</taxon>
        <taxon>Agrypninae</taxon>
        <taxon>Pyrophorini</taxon>
        <taxon>Ignelater</taxon>
    </lineage>
</organism>
<feature type="compositionally biased region" description="Polar residues" evidence="1">
    <location>
        <begin position="283"/>
        <end position="305"/>
    </location>
</feature>
<dbReference type="Pfam" id="PF13543">
    <property type="entry name" value="SAM_KSR1"/>
    <property type="match status" value="1"/>
</dbReference>
<keyword evidence="5" id="KW-1185">Reference proteome</keyword>
<dbReference type="Pfam" id="PF20406">
    <property type="entry name" value="SAM_KSR1_N"/>
    <property type="match status" value="1"/>
</dbReference>
<dbReference type="EMBL" id="VTPC01005167">
    <property type="protein sequence ID" value="KAF2896373.1"/>
    <property type="molecule type" value="Genomic_DNA"/>
</dbReference>
<dbReference type="Gene3D" id="6.10.140.1120">
    <property type="match status" value="1"/>
</dbReference>
<feature type="region of interest" description="Disordered" evidence="1">
    <location>
        <begin position="273"/>
        <end position="353"/>
    </location>
</feature>
<name>A0A8K0D4E6_IGNLU</name>
<accession>A0A8K0D4E6</accession>
<dbReference type="InterPro" id="IPR025561">
    <property type="entry name" value="KSR_SAM-like_dom"/>
</dbReference>
<feature type="non-terminal residue" evidence="4">
    <location>
        <position position="353"/>
    </location>
</feature>
<dbReference type="Proteomes" id="UP000801492">
    <property type="component" value="Unassembled WGS sequence"/>
</dbReference>
<gene>
    <name evidence="4" type="ORF">ILUMI_09804</name>
</gene>
<dbReference type="Gene3D" id="1.10.150.50">
    <property type="entry name" value="Transcription Factor, Ets-1"/>
    <property type="match status" value="1"/>
</dbReference>
<dbReference type="InterPro" id="IPR046933">
    <property type="entry name" value="SAM_KSR1_N_sf"/>
</dbReference>
<feature type="compositionally biased region" description="Low complexity" evidence="1">
    <location>
        <begin position="328"/>
        <end position="339"/>
    </location>
</feature>
<evidence type="ECO:0000313" key="5">
    <source>
        <dbReference type="Proteomes" id="UP000801492"/>
    </source>
</evidence>
<dbReference type="AlphaFoldDB" id="A0A8K0D4E6"/>
<dbReference type="OrthoDB" id="774951at2759"/>
<proteinExistence type="predicted"/>
<sequence>MADEEEVEVELEPDAEQELLKHLHVVQSMIDVSAERLEGLRTQCATSVDLTKQEIRTLEGKLIKLFSNQLVAKAGLRSTDAKHIPSLTQWLQVVGLSTNSIQGLCQRISSVEELQEKSEHELRTILTERNARPEELNRLCRALHNLRRCTDVLRRGGNEAAETHLYWDSFDRQHHPLKGVGLSPKTARTRATRASVPSEECLALNNNNRGGAIPPSSSVSSISSLNAHCEIGPPLTPPSQSRGKGMKFPTTPPPCRIRFPGIQASGVLLPDSYPLTKSKSHESQLANSKTENGVVNSSTNSTEKSGTVGRRGRLPTEPGPEATVGYASPIPTSPIRSPPYNNAGTDSDDNSYK</sequence>
<dbReference type="InterPro" id="IPR046861">
    <property type="entry name" value="SAM_KSR1_N"/>
</dbReference>
<evidence type="ECO:0000259" key="3">
    <source>
        <dbReference type="Pfam" id="PF20406"/>
    </source>
</evidence>
<evidence type="ECO:0000313" key="4">
    <source>
        <dbReference type="EMBL" id="KAF2896373.1"/>
    </source>
</evidence>
<reference evidence="4" key="1">
    <citation type="submission" date="2019-08" db="EMBL/GenBank/DDBJ databases">
        <title>The genome of the North American firefly Photinus pyralis.</title>
        <authorList>
            <consortium name="Photinus pyralis genome working group"/>
            <person name="Fallon T.R."/>
            <person name="Sander Lower S.E."/>
            <person name="Weng J.-K."/>
        </authorList>
    </citation>
    <scope>NUCLEOTIDE SEQUENCE</scope>
    <source>
        <strain evidence="4">TRF0915ILg1</strain>
        <tissue evidence="4">Whole body</tissue>
    </source>
</reference>
<protein>
    <submittedName>
        <fullName evidence="4">Uncharacterized protein</fullName>
    </submittedName>
</protein>